<dbReference type="Gene3D" id="3.40.710.10">
    <property type="entry name" value="DD-peptidase/beta-lactamase superfamily"/>
    <property type="match status" value="1"/>
</dbReference>
<feature type="domain" description="PASTA" evidence="5">
    <location>
        <begin position="598"/>
        <end position="657"/>
    </location>
</feature>
<evidence type="ECO:0000256" key="1">
    <source>
        <dbReference type="ARBA" id="ARBA00004370"/>
    </source>
</evidence>
<dbReference type="InterPro" id="IPR005543">
    <property type="entry name" value="PASTA_dom"/>
</dbReference>
<feature type="region of interest" description="Disordered" evidence="4">
    <location>
        <begin position="577"/>
        <end position="596"/>
    </location>
</feature>
<keyword evidence="2" id="KW-0645">Protease</keyword>
<dbReference type="Proteomes" id="UP001317705">
    <property type="component" value="Chromosome"/>
</dbReference>
<dbReference type="PROSITE" id="PS51257">
    <property type="entry name" value="PROKAR_LIPOPROTEIN"/>
    <property type="match status" value="1"/>
</dbReference>
<dbReference type="RefSeq" id="WP_282000564.1">
    <property type="nucleotide sequence ID" value="NZ_AP027151.1"/>
</dbReference>
<keyword evidence="2" id="KW-0378">Hydrolase</keyword>
<gene>
    <name evidence="6" type="primary">ftsI</name>
    <name evidence="6" type="ORF">GURASL_33880</name>
</gene>
<dbReference type="Pfam" id="PF03717">
    <property type="entry name" value="PBP_dimer"/>
    <property type="match status" value="1"/>
</dbReference>
<dbReference type="EMBL" id="AP027151">
    <property type="protein sequence ID" value="BDV44465.1"/>
    <property type="molecule type" value="Genomic_DNA"/>
</dbReference>
<dbReference type="Gene3D" id="3.90.1310.10">
    <property type="entry name" value="Penicillin-binding protein 2a (Domain 2)"/>
    <property type="match status" value="1"/>
</dbReference>
<dbReference type="Pfam" id="PF03793">
    <property type="entry name" value="PASTA"/>
    <property type="match status" value="1"/>
</dbReference>
<dbReference type="SUPFAM" id="SSF54184">
    <property type="entry name" value="Penicillin-binding protein 2x (pbp-2x), c-terminal domain"/>
    <property type="match status" value="1"/>
</dbReference>
<dbReference type="SUPFAM" id="SSF56519">
    <property type="entry name" value="Penicillin binding protein dimerisation domain"/>
    <property type="match status" value="1"/>
</dbReference>
<proteinExistence type="predicted"/>
<dbReference type="InterPro" id="IPR036138">
    <property type="entry name" value="PBP_dimer_sf"/>
</dbReference>
<accession>A0ABN6VYW7</accession>
<dbReference type="CDD" id="cd06575">
    <property type="entry name" value="PASTA_Pbp2x-like_2"/>
    <property type="match status" value="1"/>
</dbReference>
<comment type="subcellular location">
    <subcellularLocation>
        <location evidence="1">Membrane</location>
    </subcellularLocation>
</comment>
<dbReference type="PROSITE" id="PS51178">
    <property type="entry name" value="PASTA"/>
    <property type="match status" value="1"/>
</dbReference>
<sequence>MRYDAEKWMALRTRMVAGIFIVFFACAVSRAFYLQVVKRDYLLKLADRQHQKIVPLTPVRGTIYDANGAALAVSVEMDSCFAQPRSLEAPADAAARLAPLLGMTKEAVLKKFQGNRNFVWLQRRMTPDDAKKIRDLNIEGIGFVKETKRFYPNSEVAAHVIGFTGVDPDGLEGVELKYDSTILGGTGYLVTERDALGREIALKGTVVQNGSEGHNLTLTLDKNIQYITEKELAKAVVGSGAKGGTAIVMDPRTGKVLAMANYPTFNLNSHGSYSPQVWRNRAVADSFEPGSTFKVLLIASALEEKTIRPGDSFNCEGGSYSIGGRTIHDTHKYGRLSIADILKYSSNIGAAKIGARLGPSRLYSYLRNFGIGERTGIDLPGEASGSLRPWSQWYGVDLATISFGQGVTASAIQLTSAVSAIANGGVLMRPYVVEKITDNDGNLVKSFEPQQRRQVVSAETAKIVTRMMEGVAAEGGTGTNAAVDGYLVAGKTGTAQKVDPVTHSYSLNKRTASFIGFVPANHPRLTIMVVVDEPKTSPYGGVVAAPAFSSIALQSLCYLKVPPDEVVRSKPKPLEVKNHAPATEESDEVASEGAIVDGGNGVVMPNFRGKSMRQVLKTMEEEGLNVRLLGSGRAVEQNPLPGRRIGPADQVWVRFVPSA</sequence>
<dbReference type="Gene3D" id="3.30.450.330">
    <property type="match status" value="1"/>
</dbReference>
<evidence type="ECO:0000256" key="2">
    <source>
        <dbReference type="ARBA" id="ARBA00022645"/>
    </source>
</evidence>
<keyword evidence="2" id="KW-0121">Carboxypeptidase</keyword>
<name>A0ABN6VYW7_9BACT</name>
<evidence type="ECO:0000313" key="6">
    <source>
        <dbReference type="EMBL" id="BDV44465.1"/>
    </source>
</evidence>
<dbReference type="InterPro" id="IPR012338">
    <property type="entry name" value="Beta-lactam/transpept-like"/>
</dbReference>
<dbReference type="InterPro" id="IPR005311">
    <property type="entry name" value="PBP_dimer"/>
</dbReference>
<evidence type="ECO:0000259" key="5">
    <source>
        <dbReference type="PROSITE" id="PS51178"/>
    </source>
</evidence>
<evidence type="ECO:0000256" key="4">
    <source>
        <dbReference type="SAM" id="MobiDB-lite"/>
    </source>
</evidence>
<dbReference type="SUPFAM" id="SSF56601">
    <property type="entry name" value="beta-lactamase/transpeptidase-like"/>
    <property type="match status" value="1"/>
</dbReference>
<dbReference type="SMART" id="SM00740">
    <property type="entry name" value="PASTA"/>
    <property type="match status" value="1"/>
</dbReference>
<protein>
    <submittedName>
        <fullName evidence="6">Penicillin-binding protein</fullName>
    </submittedName>
</protein>
<dbReference type="Pfam" id="PF00905">
    <property type="entry name" value="Transpeptidase"/>
    <property type="match status" value="1"/>
</dbReference>
<keyword evidence="7" id="KW-1185">Reference proteome</keyword>
<keyword evidence="3" id="KW-0472">Membrane</keyword>
<evidence type="ECO:0000256" key="3">
    <source>
        <dbReference type="ARBA" id="ARBA00023136"/>
    </source>
</evidence>
<dbReference type="PANTHER" id="PTHR30627">
    <property type="entry name" value="PEPTIDOGLYCAN D,D-TRANSPEPTIDASE"/>
    <property type="match status" value="1"/>
</dbReference>
<organism evidence="6 7">
    <name type="scientific">Geotalea uraniireducens</name>
    <dbReference type="NCBI Taxonomy" id="351604"/>
    <lineage>
        <taxon>Bacteria</taxon>
        <taxon>Pseudomonadati</taxon>
        <taxon>Thermodesulfobacteriota</taxon>
        <taxon>Desulfuromonadia</taxon>
        <taxon>Geobacterales</taxon>
        <taxon>Geobacteraceae</taxon>
        <taxon>Geotalea</taxon>
    </lineage>
</organism>
<dbReference type="InterPro" id="IPR001460">
    <property type="entry name" value="PCN-bd_Tpept"/>
</dbReference>
<reference evidence="6 7" key="1">
    <citation type="submission" date="2022-12" db="EMBL/GenBank/DDBJ databases">
        <title>Polyphasic characterization of Geotalea uranireducens NIT-SL11 newly isolated from a complex of sewage sludge and microbially reduced graphene oxide.</title>
        <authorList>
            <person name="Xie L."/>
            <person name="Yoshida N."/>
            <person name="Meng L."/>
        </authorList>
    </citation>
    <scope>NUCLEOTIDE SEQUENCE [LARGE SCALE GENOMIC DNA]</scope>
    <source>
        <strain evidence="6 7">NIT-SL11</strain>
    </source>
</reference>
<dbReference type="InterPro" id="IPR050515">
    <property type="entry name" value="Beta-lactam/transpept"/>
</dbReference>
<dbReference type="PANTHER" id="PTHR30627:SF1">
    <property type="entry name" value="PEPTIDOGLYCAN D,D-TRANSPEPTIDASE FTSI"/>
    <property type="match status" value="1"/>
</dbReference>
<evidence type="ECO:0000313" key="7">
    <source>
        <dbReference type="Proteomes" id="UP001317705"/>
    </source>
</evidence>